<dbReference type="AlphaFoldDB" id="A0A7D9HW39"/>
<dbReference type="Pfam" id="PF15932">
    <property type="entry name" value="DUF4748"/>
    <property type="match status" value="1"/>
</dbReference>
<dbReference type="OrthoDB" id="6706212at2759"/>
<sequence>MAAKRSYISFLTKNQGMPMVAVGWVVVITSGITSFVLAKRHIDRLRMEKIRRETKLKLENDT</sequence>
<evidence type="ECO:0000313" key="2">
    <source>
        <dbReference type="Proteomes" id="UP001152795"/>
    </source>
</evidence>
<protein>
    <submittedName>
        <fullName evidence="1">Uncharacterized protein</fullName>
    </submittedName>
</protein>
<keyword evidence="2" id="KW-1185">Reference proteome</keyword>
<dbReference type="EMBL" id="CACRXK020002232">
    <property type="protein sequence ID" value="CAB3993308.1"/>
    <property type="molecule type" value="Genomic_DNA"/>
</dbReference>
<dbReference type="InterPro" id="IPR031833">
    <property type="entry name" value="DUF4748"/>
</dbReference>
<gene>
    <name evidence="1" type="ORF">PACLA_8A064504</name>
</gene>
<name>A0A7D9HW39_PARCT</name>
<accession>A0A7D9HW39</accession>
<dbReference type="Proteomes" id="UP001152795">
    <property type="component" value="Unassembled WGS sequence"/>
</dbReference>
<evidence type="ECO:0000313" key="1">
    <source>
        <dbReference type="EMBL" id="CAB3993308.1"/>
    </source>
</evidence>
<reference evidence="1" key="1">
    <citation type="submission" date="2020-04" db="EMBL/GenBank/DDBJ databases">
        <authorList>
            <person name="Alioto T."/>
            <person name="Alioto T."/>
            <person name="Gomez Garrido J."/>
        </authorList>
    </citation>
    <scope>NUCLEOTIDE SEQUENCE</scope>
    <source>
        <strain evidence="1">A484AB</strain>
    </source>
</reference>
<proteinExistence type="predicted"/>
<comment type="caution">
    <text evidence="1">The sequence shown here is derived from an EMBL/GenBank/DDBJ whole genome shotgun (WGS) entry which is preliminary data.</text>
</comment>
<organism evidence="1 2">
    <name type="scientific">Paramuricea clavata</name>
    <name type="common">Red gorgonian</name>
    <name type="synonym">Violescent sea-whip</name>
    <dbReference type="NCBI Taxonomy" id="317549"/>
    <lineage>
        <taxon>Eukaryota</taxon>
        <taxon>Metazoa</taxon>
        <taxon>Cnidaria</taxon>
        <taxon>Anthozoa</taxon>
        <taxon>Octocorallia</taxon>
        <taxon>Malacalcyonacea</taxon>
        <taxon>Plexauridae</taxon>
        <taxon>Paramuricea</taxon>
    </lineage>
</organism>